<dbReference type="GO" id="GO:0004521">
    <property type="term" value="F:RNA endonuclease activity"/>
    <property type="evidence" value="ECO:0007669"/>
    <property type="project" value="TreeGrafter"/>
</dbReference>
<dbReference type="InterPro" id="IPR003477">
    <property type="entry name" value="PemK-like"/>
</dbReference>
<dbReference type="Pfam" id="PF02452">
    <property type="entry name" value="PemK_toxin"/>
    <property type="match status" value="1"/>
</dbReference>
<dbReference type="PANTHER" id="PTHR33988">
    <property type="entry name" value="ENDORIBONUCLEASE MAZF-RELATED"/>
    <property type="match status" value="1"/>
</dbReference>
<dbReference type="OrthoDB" id="9808744at2"/>
<evidence type="ECO:0000256" key="2">
    <source>
        <dbReference type="ARBA" id="ARBA00022649"/>
    </source>
</evidence>
<organism evidence="3 4">
    <name type="scientific">Ruania alba</name>
    <dbReference type="NCBI Taxonomy" id="648782"/>
    <lineage>
        <taxon>Bacteria</taxon>
        <taxon>Bacillati</taxon>
        <taxon>Actinomycetota</taxon>
        <taxon>Actinomycetes</taxon>
        <taxon>Micrococcales</taxon>
        <taxon>Ruaniaceae</taxon>
        <taxon>Ruania</taxon>
    </lineage>
</organism>
<dbReference type="STRING" id="648782.SAMN04488554_2313"/>
<keyword evidence="2" id="KW-1277">Toxin-antitoxin system</keyword>
<dbReference type="Proteomes" id="UP000199220">
    <property type="component" value="Unassembled WGS sequence"/>
</dbReference>
<comment type="similarity">
    <text evidence="1">Belongs to the PemK/MazF family.</text>
</comment>
<name>A0A1H5KMJ2_9MICO</name>
<dbReference type="EMBL" id="FNTX01000002">
    <property type="protein sequence ID" value="SEE65198.1"/>
    <property type="molecule type" value="Genomic_DNA"/>
</dbReference>
<keyword evidence="4" id="KW-1185">Reference proteome</keyword>
<dbReference type="Gene3D" id="2.30.30.110">
    <property type="match status" value="1"/>
</dbReference>
<gene>
    <name evidence="3" type="ORF">SAMN04488554_2313</name>
</gene>
<evidence type="ECO:0000313" key="3">
    <source>
        <dbReference type="EMBL" id="SEE65198.1"/>
    </source>
</evidence>
<evidence type="ECO:0000256" key="1">
    <source>
        <dbReference type="ARBA" id="ARBA00007521"/>
    </source>
</evidence>
<dbReference type="InterPro" id="IPR011067">
    <property type="entry name" value="Plasmid_toxin/cell-grow_inhib"/>
</dbReference>
<accession>A0A1H5KMJ2</accession>
<dbReference type="GO" id="GO:0016075">
    <property type="term" value="P:rRNA catabolic process"/>
    <property type="evidence" value="ECO:0007669"/>
    <property type="project" value="TreeGrafter"/>
</dbReference>
<proteinExistence type="inferred from homology"/>
<dbReference type="RefSeq" id="WP_089773294.1">
    <property type="nucleotide sequence ID" value="NZ_FNTX01000002.1"/>
</dbReference>
<dbReference type="AlphaFoldDB" id="A0A1H5KMJ2"/>
<sequence length="116" mass="12664">MPDLARGAVFWAAPDPTVGVEQAGRRPFVTVASAGYLEQVTNLVIAVPVTSTRRGWPNHVPLMGATGLDVECFAMTEQVRTLARARIVKTAGTVDHQTMGSIDSWLRDFLQLERVD</sequence>
<dbReference type="GO" id="GO:0006402">
    <property type="term" value="P:mRNA catabolic process"/>
    <property type="evidence" value="ECO:0007669"/>
    <property type="project" value="TreeGrafter"/>
</dbReference>
<protein>
    <submittedName>
        <fullName evidence="3">mRNA interferase MazF</fullName>
    </submittedName>
</protein>
<reference evidence="4" key="1">
    <citation type="submission" date="2016-10" db="EMBL/GenBank/DDBJ databases">
        <authorList>
            <person name="Varghese N."/>
            <person name="Submissions S."/>
        </authorList>
    </citation>
    <scope>NUCLEOTIDE SEQUENCE [LARGE SCALE GENOMIC DNA]</scope>
    <source>
        <strain evidence="4">DSM 21368</strain>
    </source>
</reference>
<dbReference type="GO" id="GO:0003677">
    <property type="term" value="F:DNA binding"/>
    <property type="evidence" value="ECO:0007669"/>
    <property type="project" value="InterPro"/>
</dbReference>
<dbReference type="SUPFAM" id="SSF50118">
    <property type="entry name" value="Cell growth inhibitor/plasmid maintenance toxic component"/>
    <property type="match status" value="1"/>
</dbReference>
<evidence type="ECO:0000313" key="4">
    <source>
        <dbReference type="Proteomes" id="UP000199220"/>
    </source>
</evidence>